<gene>
    <name evidence="11" type="ORF">NDN08_002397</name>
</gene>
<dbReference type="InterPro" id="IPR019153">
    <property type="entry name" value="DDRGK_dom-contain"/>
</dbReference>
<comment type="caution">
    <text evidence="11">The sequence shown here is derived from an EMBL/GenBank/DDBJ whole genome shotgun (WGS) entry which is preliminary data.</text>
</comment>
<evidence type="ECO:0000256" key="4">
    <source>
        <dbReference type="ARBA" id="ARBA00022692"/>
    </source>
</evidence>
<dbReference type="Proteomes" id="UP001157974">
    <property type="component" value="Unassembled WGS sequence"/>
</dbReference>
<keyword evidence="4 10" id="KW-0812">Transmembrane</keyword>
<evidence type="ECO:0000256" key="8">
    <source>
        <dbReference type="ARBA" id="ARBA00023136"/>
    </source>
</evidence>
<organism evidence="11 12">
    <name type="scientific">Rhodosorus marinus</name>
    <dbReference type="NCBI Taxonomy" id="101924"/>
    <lineage>
        <taxon>Eukaryota</taxon>
        <taxon>Rhodophyta</taxon>
        <taxon>Stylonematophyceae</taxon>
        <taxon>Stylonematales</taxon>
        <taxon>Stylonemataceae</taxon>
        <taxon>Rhodosorus</taxon>
    </lineage>
</organism>
<dbReference type="SMART" id="SM01128">
    <property type="entry name" value="DDRGK"/>
    <property type="match status" value="1"/>
</dbReference>
<evidence type="ECO:0000256" key="6">
    <source>
        <dbReference type="ARBA" id="ARBA00022824"/>
    </source>
</evidence>
<evidence type="ECO:0000256" key="9">
    <source>
        <dbReference type="SAM" id="MobiDB-lite"/>
    </source>
</evidence>
<dbReference type="EMBL" id="JAMWBK010000004">
    <property type="protein sequence ID" value="KAJ8905894.1"/>
    <property type="molecule type" value="Genomic_DNA"/>
</dbReference>
<dbReference type="Gene3D" id="1.10.10.10">
    <property type="entry name" value="Winged helix-like DNA-binding domain superfamily/Winged helix DNA-binding domain"/>
    <property type="match status" value="1"/>
</dbReference>
<keyword evidence="12" id="KW-1185">Reference proteome</keyword>
<dbReference type="PANTHER" id="PTHR48176:SF1">
    <property type="entry name" value="DDRGK DOMAIN-CONTAINING PROTEIN 1"/>
    <property type="match status" value="1"/>
</dbReference>
<keyword evidence="5" id="KW-0833">Ubl conjugation pathway</keyword>
<evidence type="ECO:0000256" key="3">
    <source>
        <dbReference type="ARBA" id="ARBA00018218"/>
    </source>
</evidence>
<proteinExistence type="inferred from homology"/>
<evidence type="ECO:0000256" key="7">
    <source>
        <dbReference type="ARBA" id="ARBA00022989"/>
    </source>
</evidence>
<dbReference type="Pfam" id="PF09756">
    <property type="entry name" value="DDRGK"/>
    <property type="match status" value="1"/>
</dbReference>
<feature type="region of interest" description="Disordered" evidence="9">
    <location>
        <begin position="47"/>
        <end position="174"/>
    </location>
</feature>
<comment type="subcellular location">
    <subcellularLocation>
        <location evidence="1">Endoplasmic reticulum membrane</location>
        <topology evidence="1">Single-pass membrane protein</topology>
    </subcellularLocation>
</comment>
<dbReference type="FunFam" id="1.10.10.10:FF:000143">
    <property type="entry name" value="DDRGK domain-containing protein 1"/>
    <property type="match status" value="1"/>
</dbReference>
<dbReference type="GO" id="GO:0044389">
    <property type="term" value="F:ubiquitin-like protein ligase binding"/>
    <property type="evidence" value="ECO:0007669"/>
    <property type="project" value="TreeGrafter"/>
</dbReference>
<keyword evidence="7 10" id="KW-1133">Transmembrane helix</keyword>
<dbReference type="PANTHER" id="PTHR48176">
    <property type="entry name" value="DDRGK DOMAIN-CONTAINING PROTEIN 1"/>
    <property type="match status" value="1"/>
</dbReference>
<keyword evidence="8 10" id="KW-0472">Membrane</keyword>
<evidence type="ECO:0000256" key="5">
    <source>
        <dbReference type="ARBA" id="ARBA00022786"/>
    </source>
</evidence>
<dbReference type="AlphaFoldDB" id="A0AAV8UTM9"/>
<feature type="compositionally biased region" description="Acidic residues" evidence="9">
    <location>
        <begin position="102"/>
        <end position="114"/>
    </location>
</feature>
<sequence>MDQDTLSMLLPAVFVGLCMVVIIGLLIRSQRRGEEEADKEIEELVEEAKKESRAGRSRVRGSGRVRQSTLRSRRAGRALQEEAQVVDGGQGGDTGPTGEDAGPGDDVEPEEGDADPLVFGKGRKKKEANKEAKRQRAAALAAEVERQNERRKEMDEERRLRDEEREELEREREEEAMRIQAEKEEKERLEFEKWKDSFTVDSVGSGADDVHREPQNLLKEFVEYIRSHKVIVLEELAAHFKLRTEDVINRVNGLESEGTITGVFDDRGKFICIEEEEMAAVAEYINKKGRVTISDLSLETGKLINLTAS</sequence>
<feature type="compositionally biased region" description="Basic and acidic residues" evidence="9">
    <location>
        <begin position="143"/>
        <end position="174"/>
    </location>
</feature>
<evidence type="ECO:0000256" key="1">
    <source>
        <dbReference type="ARBA" id="ARBA00004389"/>
    </source>
</evidence>
<name>A0AAV8UTM9_9RHOD</name>
<evidence type="ECO:0000256" key="10">
    <source>
        <dbReference type="SAM" id="Phobius"/>
    </source>
</evidence>
<protein>
    <recommendedName>
        <fullName evidence="3">DDRGK domain-containing protein 1</fullName>
    </recommendedName>
</protein>
<comment type="similarity">
    <text evidence="2">Belongs to the DDRGK1 family.</text>
</comment>
<dbReference type="InterPro" id="IPR050899">
    <property type="entry name" value="DDRGK_domain-containing"/>
</dbReference>
<evidence type="ECO:0000256" key="2">
    <source>
        <dbReference type="ARBA" id="ARBA00009829"/>
    </source>
</evidence>
<accession>A0AAV8UTM9</accession>
<dbReference type="GO" id="GO:0005789">
    <property type="term" value="C:endoplasmic reticulum membrane"/>
    <property type="evidence" value="ECO:0007669"/>
    <property type="project" value="UniProtKB-SubCell"/>
</dbReference>
<reference evidence="11 12" key="1">
    <citation type="journal article" date="2023" name="Nat. Commun.">
        <title>Origin of minicircular mitochondrial genomes in red algae.</title>
        <authorList>
            <person name="Lee Y."/>
            <person name="Cho C.H."/>
            <person name="Lee Y.M."/>
            <person name="Park S.I."/>
            <person name="Yang J.H."/>
            <person name="West J.A."/>
            <person name="Bhattacharya D."/>
            <person name="Yoon H.S."/>
        </authorList>
    </citation>
    <scope>NUCLEOTIDE SEQUENCE [LARGE SCALE GENOMIC DNA]</scope>
    <source>
        <strain evidence="11 12">CCMP1338</strain>
        <tissue evidence="11">Whole cell</tissue>
    </source>
</reference>
<keyword evidence="6" id="KW-0256">Endoplasmic reticulum</keyword>
<dbReference type="SUPFAM" id="SSF46785">
    <property type="entry name" value="Winged helix' DNA-binding domain"/>
    <property type="match status" value="1"/>
</dbReference>
<evidence type="ECO:0000313" key="11">
    <source>
        <dbReference type="EMBL" id="KAJ8905894.1"/>
    </source>
</evidence>
<dbReference type="InterPro" id="IPR036390">
    <property type="entry name" value="WH_DNA-bd_sf"/>
</dbReference>
<dbReference type="InterPro" id="IPR036388">
    <property type="entry name" value="WH-like_DNA-bd_sf"/>
</dbReference>
<feature type="transmembrane region" description="Helical" evidence="10">
    <location>
        <begin position="6"/>
        <end position="27"/>
    </location>
</feature>
<evidence type="ECO:0000313" key="12">
    <source>
        <dbReference type="Proteomes" id="UP001157974"/>
    </source>
</evidence>